<evidence type="ECO:0000313" key="3">
    <source>
        <dbReference type="EMBL" id="KAF6282367.1"/>
    </source>
</evidence>
<name>A0A7J7S2A6_MYOMY</name>
<evidence type="ECO:0000256" key="2">
    <source>
        <dbReference type="SAM" id="SignalP"/>
    </source>
</evidence>
<sequence length="175" mass="18779">MRTRSAGFARFLCSLPQAAALFSPGGKTLSVAGAAPLVLPSPPPPQSERSGTSQPSSGMSIYGCVVPECGQIYKLPFPGDTKPSVQSAARGQSWELRRRPGPQPGPGPNEPWCWMGPRPLPAPQFPHLQSKDTGLQIIPYVLPKSRHMQFTAYKWQFFNQGLHAGAGEWAAASLA</sequence>
<keyword evidence="2" id="KW-0732">Signal</keyword>
<feature type="region of interest" description="Disordered" evidence="1">
    <location>
        <begin position="78"/>
        <end position="109"/>
    </location>
</feature>
<protein>
    <submittedName>
        <fullName evidence="3">Uncharacterized protein</fullName>
    </submittedName>
</protein>
<evidence type="ECO:0000256" key="1">
    <source>
        <dbReference type="SAM" id="MobiDB-lite"/>
    </source>
</evidence>
<dbReference type="EMBL" id="JABWUV010000020">
    <property type="protein sequence ID" value="KAF6282367.1"/>
    <property type="molecule type" value="Genomic_DNA"/>
</dbReference>
<dbReference type="AlphaFoldDB" id="A0A7J7S2A6"/>
<reference evidence="3 4" key="1">
    <citation type="journal article" date="2020" name="Nature">
        <title>Six reference-quality genomes reveal evolution of bat adaptations.</title>
        <authorList>
            <person name="Jebb D."/>
            <person name="Huang Z."/>
            <person name="Pippel M."/>
            <person name="Hughes G.M."/>
            <person name="Lavrichenko K."/>
            <person name="Devanna P."/>
            <person name="Winkler S."/>
            <person name="Jermiin L.S."/>
            <person name="Skirmuntt E.C."/>
            <person name="Katzourakis A."/>
            <person name="Burkitt-Gray L."/>
            <person name="Ray D.A."/>
            <person name="Sullivan K.A.M."/>
            <person name="Roscito J.G."/>
            <person name="Kirilenko B.M."/>
            <person name="Davalos L.M."/>
            <person name="Corthals A.P."/>
            <person name="Power M.L."/>
            <person name="Jones G."/>
            <person name="Ransome R.D."/>
            <person name="Dechmann D.K.N."/>
            <person name="Locatelli A.G."/>
            <person name="Puechmaille S.J."/>
            <person name="Fedrigo O."/>
            <person name="Jarvis E.D."/>
            <person name="Hiller M."/>
            <person name="Vernes S.C."/>
            <person name="Myers E.W."/>
            <person name="Teeling E.C."/>
        </authorList>
    </citation>
    <scope>NUCLEOTIDE SEQUENCE [LARGE SCALE GENOMIC DNA]</scope>
    <source>
        <strain evidence="3">MMyoMyo1</strain>
        <tissue evidence="3">Flight muscle</tissue>
    </source>
</reference>
<feature type="signal peptide" evidence="2">
    <location>
        <begin position="1"/>
        <end position="20"/>
    </location>
</feature>
<accession>A0A7J7S2A6</accession>
<evidence type="ECO:0000313" key="4">
    <source>
        <dbReference type="Proteomes" id="UP000527355"/>
    </source>
</evidence>
<keyword evidence="4" id="KW-1185">Reference proteome</keyword>
<organism evidence="3 4">
    <name type="scientific">Myotis myotis</name>
    <name type="common">Greater mouse-eared bat</name>
    <name type="synonym">Vespertilio myotis</name>
    <dbReference type="NCBI Taxonomy" id="51298"/>
    <lineage>
        <taxon>Eukaryota</taxon>
        <taxon>Metazoa</taxon>
        <taxon>Chordata</taxon>
        <taxon>Craniata</taxon>
        <taxon>Vertebrata</taxon>
        <taxon>Euteleostomi</taxon>
        <taxon>Mammalia</taxon>
        <taxon>Eutheria</taxon>
        <taxon>Laurasiatheria</taxon>
        <taxon>Chiroptera</taxon>
        <taxon>Yangochiroptera</taxon>
        <taxon>Vespertilionidae</taxon>
        <taxon>Myotis</taxon>
    </lineage>
</organism>
<gene>
    <name evidence="3" type="ORF">mMyoMyo1_010026</name>
</gene>
<feature type="chain" id="PRO_5029507253" evidence="2">
    <location>
        <begin position="21"/>
        <end position="175"/>
    </location>
</feature>
<dbReference type="Proteomes" id="UP000527355">
    <property type="component" value="Unassembled WGS sequence"/>
</dbReference>
<comment type="caution">
    <text evidence="3">The sequence shown here is derived from an EMBL/GenBank/DDBJ whole genome shotgun (WGS) entry which is preliminary data.</text>
</comment>
<proteinExistence type="predicted"/>